<keyword evidence="2" id="KW-0378">Hydrolase</keyword>
<dbReference type="Pfam" id="PF12697">
    <property type="entry name" value="Abhydrolase_6"/>
    <property type="match status" value="1"/>
</dbReference>
<name>A0ABV8NVG1_9BURK</name>
<dbReference type="Gene3D" id="3.40.50.1820">
    <property type="entry name" value="alpha/beta hydrolase"/>
    <property type="match status" value="1"/>
</dbReference>
<protein>
    <submittedName>
        <fullName evidence="2">Alpha/beta fold hydrolase</fullName>
    </submittedName>
</protein>
<sequence>MTEPRLEYVVCASRSGLHRMAYWEWGDPANDKVLVCVHGLTRSGRDFDTLAARLSPHYRVVCPDVVGRGRSDWLADPTGYVVPQYVADMVTLIARLGVERIDWLGTSMGGLIGLALAGALAMSAPARAARAEFGLPPERTLRLGKMVLNDIGPQLNLGGLARIGEYVGRPGVFDSYDQAVDYVQSVSEGFGPRSRAQWEQLTRHVFNHKDGRWVKHYDLAISKAFALQTPQAMQEAEALLWASYASLSEPVLIVRGAQSDLLLRETAADMLARNPRARLFEVPGVGHAPTLLSPGQIEPIADFLLAP</sequence>
<evidence type="ECO:0000313" key="3">
    <source>
        <dbReference type="Proteomes" id="UP001595848"/>
    </source>
</evidence>
<comment type="caution">
    <text evidence="2">The sequence shown here is derived from an EMBL/GenBank/DDBJ whole genome shotgun (WGS) entry which is preliminary data.</text>
</comment>
<dbReference type="PANTHER" id="PTHR43194">
    <property type="entry name" value="HYDROLASE ALPHA/BETA FOLD FAMILY"/>
    <property type="match status" value="1"/>
</dbReference>
<dbReference type="Proteomes" id="UP001595848">
    <property type="component" value="Unassembled WGS sequence"/>
</dbReference>
<dbReference type="SUPFAM" id="SSF53474">
    <property type="entry name" value="alpha/beta-Hydrolases"/>
    <property type="match status" value="1"/>
</dbReference>
<proteinExistence type="predicted"/>
<accession>A0ABV8NVG1</accession>
<organism evidence="2 3">
    <name type="scientific">Candidimonas humi</name>
    <dbReference type="NCBI Taxonomy" id="683355"/>
    <lineage>
        <taxon>Bacteria</taxon>
        <taxon>Pseudomonadati</taxon>
        <taxon>Pseudomonadota</taxon>
        <taxon>Betaproteobacteria</taxon>
        <taxon>Burkholderiales</taxon>
        <taxon>Alcaligenaceae</taxon>
        <taxon>Candidimonas</taxon>
    </lineage>
</organism>
<reference evidence="3" key="1">
    <citation type="journal article" date="2019" name="Int. J. Syst. Evol. Microbiol.">
        <title>The Global Catalogue of Microorganisms (GCM) 10K type strain sequencing project: providing services to taxonomists for standard genome sequencing and annotation.</title>
        <authorList>
            <consortium name="The Broad Institute Genomics Platform"/>
            <consortium name="The Broad Institute Genome Sequencing Center for Infectious Disease"/>
            <person name="Wu L."/>
            <person name="Ma J."/>
        </authorList>
    </citation>
    <scope>NUCLEOTIDE SEQUENCE [LARGE SCALE GENOMIC DNA]</scope>
    <source>
        <strain evidence="3">LMG 24813</strain>
    </source>
</reference>
<dbReference type="InterPro" id="IPR050228">
    <property type="entry name" value="Carboxylesterase_BioH"/>
</dbReference>
<evidence type="ECO:0000259" key="1">
    <source>
        <dbReference type="Pfam" id="PF12697"/>
    </source>
</evidence>
<dbReference type="EMBL" id="JBHSBV010000001">
    <property type="protein sequence ID" value="MFC4199417.1"/>
    <property type="molecule type" value="Genomic_DNA"/>
</dbReference>
<feature type="domain" description="AB hydrolase-1" evidence="1">
    <location>
        <begin position="34"/>
        <end position="291"/>
    </location>
</feature>
<dbReference type="GO" id="GO:0016787">
    <property type="term" value="F:hydrolase activity"/>
    <property type="evidence" value="ECO:0007669"/>
    <property type="project" value="UniProtKB-KW"/>
</dbReference>
<keyword evidence="3" id="KW-1185">Reference proteome</keyword>
<gene>
    <name evidence="2" type="ORF">ACFOY1_00500</name>
</gene>
<dbReference type="PANTHER" id="PTHR43194:SF2">
    <property type="entry name" value="PEROXISOMAL MEMBRANE PROTEIN LPX1"/>
    <property type="match status" value="1"/>
</dbReference>
<dbReference type="PRINTS" id="PR00111">
    <property type="entry name" value="ABHYDROLASE"/>
</dbReference>
<dbReference type="InterPro" id="IPR029058">
    <property type="entry name" value="AB_hydrolase_fold"/>
</dbReference>
<dbReference type="InterPro" id="IPR000073">
    <property type="entry name" value="AB_hydrolase_1"/>
</dbReference>
<dbReference type="RefSeq" id="WP_246600249.1">
    <property type="nucleotide sequence ID" value="NZ_JAHTBN010000001.1"/>
</dbReference>
<evidence type="ECO:0000313" key="2">
    <source>
        <dbReference type="EMBL" id="MFC4199417.1"/>
    </source>
</evidence>